<dbReference type="EMBL" id="JAATIQ010000066">
    <property type="protein sequence ID" value="KAF4389869.1"/>
    <property type="molecule type" value="Genomic_DNA"/>
</dbReference>
<reference evidence="1 2" key="1">
    <citation type="journal article" date="2020" name="bioRxiv">
        <title>Sequence and annotation of 42 cannabis genomes reveals extensive copy number variation in cannabinoid synthesis and pathogen resistance genes.</title>
        <authorList>
            <person name="Mckernan K.J."/>
            <person name="Helbert Y."/>
            <person name="Kane L.T."/>
            <person name="Ebling H."/>
            <person name="Zhang L."/>
            <person name="Liu B."/>
            <person name="Eaton Z."/>
            <person name="Mclaughlin S."/>
            <person name="Kingan S."/>
            <person name="Baybayan P."/>
            <person name="Concepcion G."/>
            <person name="Jordan M."/>
            <person name="Riva A."/>
            <person name="Barbazuk W."/>
            <person name="Harkins T."/>
        </authorList>
    </citation>
    <scope>NUCLEOTIDE SEQUENCE [LARGE SCALE GENOMIC DNA]</scope>
    <source>
        <strain evidence="2">cv. Jamaican Lion 4</strain>
        <tissue evidence="1">Leaf</tissue>
    </source>
</reference>
<comment type="caution">
    <text evidence="1">The sequence shown here is derived from an EMBL/GenBank/DDBJ whole genome shotgun (WGS) entry which is preliminary data.</text>
</comment>
<accession>A0A7J6H5V6</accession>
<name>A0A7J6H5V6_CANSA</name>
<proteinExistence type="predicted"/>
<keyword evidence="2" id="KW-1185">Reference proteome</keyword>
<organism evidence="1 2">
    <name type="scientific">Cannabis sativa</name>
    <name type="common">Hemp</name>
    <name type="synonym">Marijuana</name>
    <dbReference type="NCBI Taxonomy" id="3483"/>
    <lineage>
        <taxon>Eukaryota</taxon>
        <taxon>Viridiplantae</taxon>
        <taxon>Streptophyta</taxon>
        <taxon>Embryophyta</taxon>
        <taxon>Tracheophyta</taxon>
        <taxon>Spermatophyta</taxon>
        <taxon>Magnoliopsida</taxon>
        <taxon>eudicotyledons</taxon>
        <taxon>Gunneridae</taxon>
        <taxon>Pentapetalae</taxon>
        <taxon>rosids</taxon>
        <taxon>fabids</taxon>
        <taxon>Rosales</taxon>
        <taxon>Cannabaceae</taxon>
        <taxon>Cannabis</taxon>
    </lineage>
</organism>
<dbReference type="Proteomes" id="UP000583929">
    <property type="component" value="Unassembled WGS sequence"/>
</dbReference>
<evidence type="ECO:0000313" key="2">
    <source>
        <dbReference type="Proteomes" id="UP000583929"/>
    </source>
</evidence>
<dbReference type="AlphaFoldDB" id="A0A7J6H5V6"/>
<sequence length="255" mass="29703">MHIDRKQWDLEVLHDLFEARDVDLIMQVPLSDNVNVDSWFWGKEPNGFYSVKRGRVALVDELLMVAWGIWKARNELLWQGRSSQAADVPEMRKIYKAKADDIKYRYFPTTYTMIDKIAFKRRELIKMDGKSRLHNRNKWDLSNSGQSINLLHTHIFTIHSLRQLPRKSMQHIRQDTAYHLNPQAVTRTHPPTRPEWKQLEALPVNIHAHFIRLQESLGPKLVGFVPRRWVSTQTPGVNEDRSALANVVAADVAIA</sequence>
<evidence type="ECO:0000313" key="1">
    <source>
        <dbReference type="EMBL" id="KAF4389869.1"/>
    </source>
</evidence>
<protein>
    <submittedName>
        <fullName evidence="1">Uncharacterized protein</fullName>
    </submittedName>
</protein>
<gene>
    <name evidence="1" type="ORF">G4B88_024150</name>
</gene>